<dbReference type="InterPro" id="IPR037997">
    <property type="entry name" value="Dgk1-like"/>
</dbReference>
<protein>
    <recommendedName>
        <fullName evidence="5">Phosphatidate cytidylyltransferase</fullName>
    </recommendedName>
</protein>
<feature type="compositionally biased region" description="Basic residues" evidence="1">
    <location>
        <begin position="117"/>
        <end position="132"/>
    </location>
</feature>
<dbReference type="GO" id="GO:0005789">
    <property type="term" value="C:endoplasmic reticulum membrane"/>
    <property type="evidence" value="ECO:0007669"/>
    <property type="project" value="TreeGrafter"/>
</dbReference>
<evidence type="ECO:0000256" key="1">
    <source>
        <dbReference type="SAM" id="MobiDB-lite"/>
    </source>
</evidence>
<dbReference type="PANTHER" id="PTHR31303">
    <property type="entry name" value="CTP-DEPENDENT DIACYLGLYCEROL KINASE 1"/>
    <property type="match status" value="1"/>
</dbReference>
<feature type="transmembrane region" description="Helical" evidence="2">
    <location>
        <begin position="241"/>
        <end position="262"/>
    </location>
</feature>
<feature type="compositionally biased region" description="Low complexity" evidence="1">
    <location>
        <begin position="46"/>
        <end position="70"/>
    </location>
</feature>
<feature type="region of interest" description="Disordered" evidence="1">
    <location>
        <begin position="1"/>
        <end position="132"/>
    </location>
</feature>
<dbReference type="Proteomes" id="UP000076738">
    <property type="component" value="Unassembled WGS sequence"/>
</dbReference>
<dbReference type="GO" id="GO:0004143">
    <property type="term" value="F:ATP-dependent diacylglycerol kinase activity"/>
    <property type="evidence" value="ECO:0007669"/>
    <property type="project" value="InterPro"/>
</dbReference>
<name>A0A167GYB8_CALVF</name>
<organism evidence="3 4">
    <name type="scientific">Calocera viscosa (strain TUFC12733)</name>
    <dbReference type="NCBI Taxonomy" id="1330018"/>
    <lineage>
        <taxon>Eukaryota</taxon>
        <taxon>Fungi</taxon>
        <taxon>Dikarya</taxon>
        <taxon>Basidiomycota</taxon>
        <taxon>Agaricomycotina</taxon>
        <taxon>Dacrymycetes</taxon>
        <taxon>Dacrymycetales</taxon>
        <taxon>Dacrymycetaceae</taxon>
        <taxon>Calocera</taxon>
    </lineage>
</organism>
<keyword evidence="2" id="KW-0472">Membrane</keyword>
<dbReference type="GO" id="GO:0006654">
    <property type="term" value="P:phosphatidic acid biosynthetic process"/>
    <property type="evidence" value="ECO:0007669"/>
    <property type="project" value="TreeGrafter"/>
</dbReference>
<feature type="transmembrane region" description="Helical" evidence="2">
    <location>
        <begin position="295"/>
        <end position="325"/>
    </location>
</feature>
<dbReference type="STRING" id="1330018.A0A167GYB8"/>
<proteinExistence type="predicted"/>
<feature type="transmembrane region" description="Helical" evidence="2">
    <location>
        <begin position="174"/>
        <end position="196"/>
    </location>
</feature>
<accession>A0A167GYB8</accession>
<dbReference type="OrthoDB" id="5673at2759"/>
<dbReference type="AlphaFoldDB" id="A0A167GYB8"/>
<dbReference type="PANTHER" id="PTHR31303:SF1">
    <property type="entry name" value="CTP-DEPENDENT DIACYLGLYCEROL KINASE 1"/>
    <property type="match status" value="1"/>
</dbReference>
<evidence type="ECO:0000313" key="4">
    <source>
        <dbReference type="Proteomes" id="UP000076738"/>
    </source>
</evidence>
<sequence length="357" mass="38568">MPPAPTKPPPTPYNLRSRRPTSLDTRSTVAPARAPSPTLTRRRSRPALLRQASSTSSSGTAAMSATSRSTNGQRRRKGSGAKSNGTAVPNGVAAPLEEENPASSDAPPTVGIDAPRPRKSAPQKPPLRKRRNSLSIEHWRTLNLELPRKTLHSSIGPLTLMLYLFWPLDQPVTPIIQIVFAIMCIILLGDFLRFQIPWAQEIWVKYLGKFMRESEKTKINGTVWYCLGAIIPLQFYPRDIAVASILILSWCDTAASVFGRLISSSRRLSPYSPLLPNPLFGYIPIARKKSLGGTLAGGLVGACIALGMFGPGWGCVCVGLIAGLAEAVDVGGLDDNLTLPVLSGAMMWLLRITTGLV</sequence>
<keyword evidence="2" id="KW-1133">Transmembrane helix</keyword>
<reference evidence="3 4" key="1">
    <citation type="journal article" date="2016" name="Mol. Biol. Evol.">
        <title>Comparative Genomics of Early-Diverging Mushroom-Forming Fungi Provides Insights into the Origins of Lignocellulose Decay Capabilities.</title>
        <authorList>
            <person name="Nagy L.G."/>
            <person name="Riley R."/>
            <person name="Tritt A."/>
            <person name="Adam C."/>
            <person name="Daum C."/>
            <person name="Floudas D."/>
            <person name="Sun H."/>
            <person name="Yadav J.S."/>
            <person name="Pangilinan J."/>
            <person name="Larsson K.H."/>
            <person name="Matsuura K."/>
            <person name="Barry K."/>
            <person name="Labutti K."/>
            <person name="Kuo R."/>
            <person name="Ohm R.A."/>
            <person name="Bhattacharya S.S."/>
            <person name="Shirouzu T."/>
            <person name="Yoshinaga Y."/>
            <person name="Martin F.M."/>
            <person name="Grigoriev I.V."/>
            <person name="Hibbett D.S."/>
        </authorList>
    </citation>
    <scope>NUCLEOTIDE SEQUENCE [LARGE SCALE GENOMIC DNA]</scope>
    <source>
        <strain evidence="3 4">TUFC12733</strain>
    </source>
</reference>
<keyword evidence="4" id="KW-1185">Reference proteome</keyword>
<gene>
    <name evidence="3" type="ORF">CALVIDRAFT_506246</name>
</gene>
<keyword evidence="2" id="KW-0812">Transmembrane</keyword>
<feature type="compositionally biased region" description="Low complexity" evidence="1">
    <location>
        <begin position="30"/>
        <end position="39"/>
    </location>
</feature>
<dbReference type="EMBL" id="KV417330">
    <property type="protein sequence ID" value="KZO91035.1"/>
    <property type="molecule type" value="Genomic_DNA"/>
</dbReference>
<feature type="transmembrane region" description="Helical" evidence="2">
    <location>
        <begin position="217"/>
        <end position="235"/>
    </location>
</feature>
<evidence type="ECO:0008006" key="5">
    <source>
        <dbReference type="Google" id="ProtNLM"/>
    </source>
</evidence>
<evidence type="ECO:0000313" key="3">
    <source>
        <dbReference type="EMBL" id="KZO91035.1"/>
    </source>
</evidence>
<feature type="compositionally biased region" description="Pro residues" evidence="1">
    <location>
        <begin position="1"/>
        <end position="12"/>
    </location>
</feature>
<evidence type="ECO:0000256" key="2">
    <source>
        <dbReference type="SAM" id="Phobius"/>
    </source>
</evidence>